<evidence type="ECO:0000256" key="5">
    <source>
        <dbReference type="ARBA" id="ARBA00023163"/>
    </source>
</evidence>
<keyword evidence="5" id="KW-0804">Transcription</keyword>
<dbReference type="InterPro" id="IPR058031">
    <property type="entry name" value="AAA_lid_NorR"/>
</dbReference>
<dbReference type="PROSITE" id="PS00675">
    <property type="entry name" value="SIGMA54_INTERACT_1"/>
    <property type="match status" value="1"/>
</dbReference>
<evidence type="ECO:0000313" key="8">
    <source>
        <dbReference type="Proteomes" id="UP000181901"/>
    </source>
</evidence>
<dbReference type="OrthoDB" id="9763792at2"/>
<dbReference type="RefSeq" id="WP_071546820.1">
    <property type="nucleotide sequence ID" value="NZ_LKAQ01000004.1"/>
</dbReference>
<dbReference type="Pfam" id="PF02954">
    <property type="entry name" value="HTH_8"/>
    <property type="match status" value="1"/>
</dbReference>
<dbReference type="InterPro" id="IPR025662">
    <property type="entry name" value="Sigma_54_int_dom_ATP-bd_1"/>
</dbReference>
<dbReference type="EMBL" id="LKAQ01000004">
    <property type="protein sequence ID" value="OIQ51348.1"/>
    <property type="molecule type" value="Genomic_DNA"/>
</dbReference>
<dbReference type="PROSITE" id="PS00676">
    <property type="entry name" value="SIGMA54_INTERACT_2"/>
    <property type="match status" value="1"/>
</dbReference>
<dbReference type="FunFam" id="3.40.50.300:FF:000006">
    <property type="entry name" value="DNA-binding transcriptional regulator NtrC"/>
    <property type="match status" value="1"/>
</dbReference>
<dbReference type="SUPFAM" id="SSF46689">
    <property type="entry name" value="Homeodomain-like"/>
    <property type="match status" value="1"/>
</dbReference>
<dbReference type="GO" id="GO:0006355">
    <property type="term" value="P:regulation of DNA-templated transcription"/>
    <property type="evidence" value="ECO:0007669"/>
    <property type="project" value="InterPro"/>
</dbReference>
<evidence type="ECO:0000259" key="6">
    <source>
        <dbReference type="PROSITE" id="PS50045"/>
    </source>
</evidence>
<dbReference type="InterPro" id="IPR025943">
    <property type="entry name" value="Sigma_54_int_dom_ATP-bd_2"/>
</dbReference>
<sequence>MSLNLDGIIGNSPALAKVFKVLGKVAPTDSTVLVMGESGTGKELLVRALHRNSERRDMPFVPINCGAIPRELLESELFGHEKGAFTHAIRSRPGRFELADGGTIFLDEIGEMDLSLQVKILRALQEKEIERVGGTSIKKVDVRVVAATNRDLEGEVASGRFREDLFYRLNVIPLNLPPLRERGMDILLLAEHFLNRHCGSKARKPLALSDKAREMLLTYSWPGNVRELENFMERLTILCDDCEVRPEDLPDKIFADIGEKPLRKEEKVVPMRPAGFAWPSLKDMRDKDLKLKDFLEAIEGRLLAEALEQADGIKNKAAELVGIKRTTLIEKLKKRDLL</sequence>
<dbReference type="Pfam" id="PF25601">
    <property type="entry name" value="AAA_lid_14"/>
    <property type="match status" value="1"/>
</dbReference>
<name>A0A1J5MZS9_9BACT</name>
<reference evidence="7 8" key="1">
    <citation type="submission" date="2015-09" db="EMBL/GenBank/DDBJ databases">
        <title>Genome of Desulfovibrio dechloracetivorans BerOc1, a mercury methylating strain isolated from highly hydrocarbons and metals contaminated coastal sediments.</title>
        <authorList>
            <person name="Goni Urriza M."/>
            <person name="Gassie C."/>
            <person name="Bouchez O."/>
            <person name="Klopp C."/>
            <person name="Ranchou-Peyruse A."/>
            <person name="Remy G."/>
        </authorList>
    </citation>
    <scope>NUCLEOTIDE SEQUENCE [LARGE SCALE GENOMIC DNA]</scope>
    <source>
        <strain evidence="7 8">BerOc1</strain>
    </source>
</reference>
<dbReference type="SUPFAM" id="SSF52540">
    <property type="entry name" value="P-loop containing nucleoside triphosphate hydrolases"/>
    <property type="match status" value="1"/>
</dbReference>
<dbReference type="CDD" id="cd00009">
    <property type="entry name" value="AAA"/>
    <property type="match status" value="1"/>
</dbReference>
<evidence type="ECO:0000256" key="2">
    <source>
        <dbReference type="ARBA" id="ARBA00022840"/>
    </source>
</evidence>
<keyword evidence="4" id="KW-0238">DNA-binding</keyword>
<keyword evidence="3" id="KW-0805">Transcription regulation</keyword>
<dbReference type="PROSITE" id="PS50045">
    <property type="entry name" value="SIGMA54_INTERACT_4"/>
    <property type="match status" value="1"/>
</dbReference>
<dbReference type="InterPro" id="IPR002197">
    <property type="entry name" value="HTH_Fis"/>
</dbReference>
<evidence type="ECO:0000256" key="3">
    <source>
        <dbReference type="ARBA" id="ARBA00023015"/>
    </source>
</evidence>
<proteinExistence type="predicted"/>
<organism evidence="7 8">
    <name type="scientific">Pseudodesulfovibrio hydrargyri</name>
    <dbReference type="NCBI Taxonomy" id="2125990"/>
    <lineage>
        <taxon>Bacteria</taxon>
        <taxon>Pseudomonadati</taxon>
        <taxon>Thermodesulfobacteriota</taxon>
        <taxon>Desulfovibrionia</taxon>
        <taxon>Desulfovibrionales</taxon>
        <taxon>Desulfovibrionaceae</taxon>
    </lineage>
</organism>
<comment type="caution">
    <text evidence="7">The sequence shown here is derived from an EMBL/GenBank/DDBJ whole genome shotgun (WGS) entry which is preliminary data.</text>
</comment>
<dbReference type="PANTHER" id="PTHR32071:SF81">
    <property type="entry name" value="PROPIONATE CATABOLISM OPERON REGULATORY PROTEIN"/>
    <property type="match status" value="1"/>
</dbReference>
<dbReference type="AlphaFoldDB" id="A0A1J5MZS9"/>
<feature type="domain" description="Sigma-54 factor interaction" evidence="6">
    <location>
        <begin position="8"/>
        <end position="237"/>
    </location>
</feature>
<evidence type="ECO:0000256" key="1">
    <source>
        <dbReference type="ARBA" id="ARBA00022741"/>
    </source>
</evidence>
<keyword evidence="2" id="KW-0067">ATP-binding</keyword>
<keyword evidence="1" id="KW-0547">Nucleotide-binding</keyword>
<dbReference type="Proteomes" id="UP000181901">
    <property type="component" value="Unassembled WGS sequence"/>
</dbReference>
<evidence type="ECO:0000256" key="4">
    <source>
        <dbReference type="ARBA" id="ARBA00023125"/>
    </source>
</evidence>
<protein>
    <submittedName>
        <fullName evidence="7">Transcriptional regulatory protein ZraR</fullName>
    </submittedName>
</protein>
<dbReference type="InterPro" id="IPR025944">
    <property type="entry name" value="Sigma_54_int_dom_CS"/>
</dbReference>
<dbReference type="InterPro" id="IPR009057">
    <property type="entry name" value="Homeodomain-like_sf"/>
</dbReference>
<dbReference type="GO" id="GO:0005524">
    <property type="term" value="F:ATP binding"/>
    <property type="evidence" value="ECO:0007669"/>
    <property type="project" value="UniProtKB-KW"/>
</dbReference>
<accession>A0A1J5MZS9</accession>
<dbReference type="PANTHER" id="PTHR32071">
    <property type="entry name" value="TRANSCRIPTIONAL REGULATORY PROTEIN"/>
    <property type="match status" value="1"/>
</dbReference>
<keyword evidence="8" id="KW-1185">Reference proteome</keyword>
<dbReference type="InterPro" id="IPR027417">
    <property type="entry name" value="P-loop_NTPase"/>
</dbReference>
<gene>
    <name evidence="7" type="primary">zraR_21</name>
    <name evidence="7" type="ORF">BerOc1_03298</name>
</gene>
<dbReference type="Gene3D" id="1.10.8.60">
    <property type="match status" value="1"/>
</dbReference>
<evidence type="ECO:0000313" key="7">
    <source>
        <dbReference type="EMBL" id="OIQ51348.1"/>
    </source>
</evidence>
<dbReference type="Pfam" id="PF00158">
    <property type="entry name" value="Sigma54_activat"/>
    <property type="match status" value="1"/>
</dbReference>
<dbReference type="PROSITE" id="PS00688">
    <property type="entry name" value="SIGMA54_INTERACT_3"/>
    <property type="match status" value="1"/>
</dbReference>
<dbReference type="PRINTS" id="PR01590">
    <property type="entry name" value="HTHFIS"/>
</dbReference>
<dbReference type="Gene3D" id="1.10.10.60">
    <property type="entry name" value="Homeodomain-like"/>
    <property type="match status" value="1"/>
</dbReference>
<dbReference type="InterPro" id="IPR002078">
    <property type="entry name" value="Sigma_54_int"/>
</dbReference>
<dbReference type="SMART" id="SM00382">
    <property type="entry name" value="AAA"/>
    <property type="match status" value="1"/>
</dbReference>
<dbReference type="GO" id="GO:0043565">
    <property type="term" value="F:sequence-specific DNA binding"/>
    <property type="evidence" value="ECO:0007669"/>
    <property type="project" value="InterPro"/>
</dbReference>
<dbReference type="InterPro" id="IPR003593">
    <property type="entry name" value="AAA+_ATPase"/>
</dbReference>
<dbReference type="Gene3D" id="3.40.50.300">
    <property type="entry name" value="P-loop containing nucleotide triphosphate hydrolases"/>
    <property type="match status" value="1"/>
</dbReference>